<evidence type="ECO:0000313" key="5">
    <source>
        <dbReference type="Proteomes" id="UP000019487"/>
    </source>
</evidence>
<dbReference type="Pfam" id="PF13639">
    <property type="entry name" value="zf-RING_2"/>
    <property type="match status" value="1"/>
</dbReference>
<keyword evidence="1" id="KW-0479">Metal-binding</keyword>
<feature type="compositionally biased region" description="Basic and acidic residues" evidence="2">
    <location>
        <begin position="72"/>
        <end position="93"/>
    </location>
</feature>
<evidence type="ECO:0000313" key="4">
    <source>
        <dbReference type="EMBL" id="ESZ93972.1"/>
    </source>
</evidence>
<dbReference type="STRING" id="1432307.W9CB51"/>
<dbReference type="GO" id="GO:0005634">
    <property type="term" value="C:nucleus"/>
    <property type="evidence" value="ECO:0007669"/>
    <property type="project" value="InterPro"/>
</dbReference>
<feature type="domain" description="RING-type" evidence="3">
    <location>
        <begin position="187"/>
        <end position="233"/>
    </location>
</feature>
<evidence type="ECO:0000259" key="3">
    <source>
        <dbReference type="PROSITE" id="PS50089"/>
    </source>
</evidence>
<dbReference type="SUPFAM" id="SSF57850">
    <property type="entry name" value="RING/U-box"/>
    <property type="match status" value="1"/>
</dbReference>
<keyword evidence="1" id="KW-0862">Zinc</keyword>
<name>W9CB51_SCLBF</name>
<dbReference type="PROSITE" id="PS50089">
    <property type="entry name" value="ZF_RING_2"/>
    <property type="match status" value="1"/>
</dbReference>
<dbReference type="GO" id="GO:0004842">
    <property type="term" value="F:ubiquitin-protein transferase activity"/>
    <property type="evidence" value="ECO:0007669"/>
    <property type="project" value="InterPro"/>
</dbReference>
<dbReference type="Proteomes" id="UP000019487">
    <property type="component" value="Unassembled WGS sequence"/>
</dbReference>
<keyword evidence="1" id="KW-0863">Zinc-finger</keyword>
<dbReference type="PANTHER" id="PTHR16047:SF7">
    <property type="entry name" value="E3 UBIQUITIN-PROTEIN LIGASE RFWD3"/>
    <property type="match status" value="1"/>
</dbReference>
<evidence type="ECO:0000256" key="2">
    <source>
        <dbReference type="SAM" id="MobiDB-lite"/>
    </source>
</evidence>
<organism evidence="4 5">
    <name type="scientific">Sclerotinia borealis (strain F-4128)</name>
    <dbReference type="NCBI Taxonomy" id="1432307"/>
    <lineage>
        <taxon>Eukaryota</taxon>
        <taxon>Fungi</taxon>
        <taxon>Dikarya</taxon>
        <taxon>Ascomycota</taxon>
        <taxon>Pezizomycotina</taxon>
        <taxon>Leotiomycetes</taxon>
        <taxon>Helotiales</taxon>
        <taxon>Sclerotiniaceae</taxon>
        <taxon>Sclerotinia</taxon>
    </lineage>
</organism>
<dbReference type="EMBL" id="AYSA01000276">
    <property type="protein sequence ID" value="ESZ93972.1"/>
    <property type="molecule type" value="Genomic_DNA"/>
</dbReference>
<dbReference type="InterPro" id="IPR037381">
    <property type="entry name" value="RFWD3"/>
</dbReference>
<dbReference type="PANTHER" id="PTHR16047">
    <property type="entry name" value="RFWD3 PROTEIN"/>
    <property type="match status" value="1"/>
</dbReference>
<protein>
    <recommendedName>
        <fullName evidence="3">RING-type domain-containing protein</fullName>
    </recommendedName>
</protein>
<dbReference type="InterPro" id="IPR001841">
    <property type="entry name" value="Znf_RING"/>
</dbReference>
<dbReference type="AlphaFoldDB" id="W9CB51"/>
<dbReference type="HOGENOM" id="CLU_1074261_0_0_1"/>
<reference evidence="4 5" key="1">
    <citation type="journal article" date="2014" name="Genome Announc.">
        <title>Draft genome sequence of Sclerotinia borealis, a psychrophilic plant pathogenic fungus.</title>
        <authorList>
            <person name="Mardanov A.V."/>
            <person name="Beletsky A.V."/>
            <person name="Kadnikov V.V."/>
            <person name="Ignatov A.N."/>
            <person name="Ravin N.V."/>
        </authorList>
    </citation>
    <scope>NUCLEOTIDE SEQUENCE [LARGE SCALE GENOMIC DNA]</scope>
    <source>
        <strain evidence="5">F-4157</strain>
    </source>
</reference>
<proteinExistence type="predicted"/>
<comment type="caution">
    <text evidence="4">The sequence shown here is derived from an EMBL/GenBank/DDBJ whole genome shotgun (WGS) entry which is preliminary data.</text>
</comment>
<gene>
    <name evidence="4" type="ORF">SBOR_5637</name>
</gene>
<dbReference type="GO" id="GO:0036297">
    <property type="term" value="P:interstrand cross-link repair"/>
    <property type="evidence" value="ECO:0007669"/>
    <property type="project" value="InterPro"/>
</dbReference>
<sequence>MPLLNRIRESFRALAISGHRDTDERNNIDNVESCLEEIPEETLASSGHAVSSDERISGETDTLSFTIQQSRYYEHHSNTEVTEDARFDTRPDNPDFEDVYANDRSSPNLPEPLPELPEGLTPYLQHIGGIRLIHPQYLPHDYPHRRVHVYGRMFLIDVPNLAFEDIARETAIERALVPTADMENDSCAICQDPYDLETHQPVKVPVCGHILGKACIMRWLEKVSANMTCPMCRKIVEIPPVHMSTPHMRSMGQEPGNLI</sequence>
<dbReference type="InterPro" id="IPR013083">
    <property type="entry name" value="Znf_RING/FYVE/PHD"/>
</dbReference>
<dbReference type="Gene3D" id="3.30.40.10">
    <property type="entry name" value="Zinc/RING finger domain, C3HC4 (zinc finger)"/>
    <property type="match status" value="1"/>
</dbReference>
<dbReference type="SMART" id="SM00184">
    <property type="entry name" value="RING"/>
    <property type="match status" value="1"/>
</dbReference>
<keyword evidence="5" id="KW-1185">Reference proteome</keyword>
<dbReference type="GO" id="GO:0008270">
    <property type="term" value="F:zinc ion binding"/>
    <property type="evidence" value="ECO:0007669"/>
    <property type="project" value="UniProtKB-KW"/>
</dbReference>
<feature type="region of interest" description="Disordered" evidence="2">
    <location>
        <begin position="41"/>
        <end position="60"/>
    </location>
</feature>
<evidence type="ECO:0000256" key="1">
    <source>
        <dbReference type="PROSITE-ProRule" id="PRU00175"/>
    </source>
</evidence>
<dbReference type="GO" id="GO:0016567">
    <property type="term" value="P:protein ubiquitination"/>
    <property type="evidence" value="ECO:0007669"/>
    <property type="project" value="InterPro"/>
</dbReference>
<feature type="region of interest" description="Disordered" evidence="2">
    <location>
        <begin position="68"/>
        <end position="115"/>
    </location>
</feature>
<accession>W9CB51</accession>
<dbReference type="OrthoDB" id="8062037at2759"/>